<organism evidence="1 2">
    <name type="scientific">Anoxybacterium hadale</name>
    <dbReference type="NCBI Taxonomy" id="3408580"/>
    <lineage>
        <taxon>Bacteria</taxon>
        <taxon>Bacillati</taxon>
        <taxon>Bacillota</taxon>
        <taxon>Clostridia</taxon>
        <taxon>Peptostreptococcales</taxon>
        <taxon>Anaerovoracaceae</taxon>
        <taxon>Anoxybacterium</taxon>
    </lineage>
</organism>
<gene>
    <name evidence="1" type="ORF">FRZ06_07075</name>
</gene>
<accession>A0ACD1A9X2</accession>
<reference evidence="1" key="1">
    <citation type="submission" date="2019-08" db="EMBL/GenBank/DDBJ databases">
        <title>Genome sequence of Clostridiales bacterium MT110.</title>
        <authorList>
            <person name="Cao J."/>
        </authorList>
    </citation>
    <scope>NUCLEOTIDE SEQUENCE</scope>
    <source>
        <strain evidence="1">MT110</strain>
    </source>
</reference>
<keyword evidence="2" id="KW-1185">Reference proteome</keyword>
<proteinExistence type="predicted"/>
<keyword evidence="1" id="KW-0378">Hydrolase</keyword>
<evidence type="ECO:0000313" key="1">
    <source>
        <dbReference type="EMBL" id="QOX63121.1"/>
    </source>
</evidence>
<protein>
    <submittedName>
        <fullName evidence="1">Acetyl-CoA hydrolase/transferase family protein</fullName>
    </submittedName>
</protein>
<dbReference type="EMBL" id="CP042469">
    <property type="protein sequence ID" value="QOX63121.1"/>
    <property type="molecule type" value="Genomic_DNA"/>
</dbReference>
<name>A0ACD1A9X2_9FIRM</name>
<sequence>MSWKELYYSRICTAEDAVQSIKSGDRVAFAHAVAEPAILVDAMVANAAAYKDVEVCHMVTLGKGAYSKPELKEHFRFNGWFTSPSTRDSIAQGHGDFTPVFFHEVPNYIRKGIFEIDVFMVMVSPPDEHGYCCVGVSSDYTMQGIESAKIVLAEVNDQVPVVFGDTFVHVSKIDKFVENSHPLFELGLPKIGEVELAIGKNCAELVDDGSTLQLGIGAIPDAVLQSLKDKKDLGIHSEMISDGVVDLFEAGVINNSKKGLNRDKMIVTFLMGSKRLYDFAKENPAVEMRTVDYVNNPCVVAQNTNMVCINSCLAVDFMGQVVSDSIGTRQFSGVGGQVDFVRGAAMSLDGKGKAIIAMPSVATKKDGSMVSKITPFIDHGAAVTTSRNDVDYIVTEYGIAELKGKTLKQRARNLINIAHPDFREQLKEEFEKRFCAKF</sequence>
<dbReference type="Proteomes" id="UP000594014">
    <property type="component" value="Chromosome"/>
</dbReference>
<evidence type="ECO:0000313" key="2">
    <source>
        <dbReference type="Proteomes" id="UP000594014"/>
    </source>
</evidence>